<reference evidence="1 2" key="1">
    <citation type="journal article" date="2012" name="Arch. Virol.">
        <title>Genomic analysis of bacteriophage ESP2949-1, which is virulent for Cronobacter sakazakii.</title>
        <authorList>
            <person name="Lee Y.D."/>
            <person name="Kim J.Y."/>
            <person name="Park J.H."/>
            <person name="Chang H."/>
        </authorList>
    </citation>
    <scope>NUCLEOTIDE SEQUENCE [LARGE SCALE GENOMIC DNA]</scope>
</reference>
<dbReference type="GeneID" id="14011095"/>
<keyword evidence="2" id="KW-1185">Reference proteome</keyword>
<accession>G1CSS4</accession>
<dbReference type="OrthoDB" id="39733at10239"/>
<dbReference type="Proteomes" id="UP000007327">
    <property type="component" value="Segment"/>
</dbReference>
<protein>
    <submittedName>
        <fullName evidence="1">Uncharacterized protein</fullName>
    </submittedName>
</protein>
<evidence type="ECO:0000313" key="2">
    <source>
        <dbReference type="Proteomes" id="UP000007327"/>
    </source>
</evidence>
<evidence type="ECO:0000313" key="1">
    <source>
        <dbReference type="EMBL" id="AEM24804.1"/>
    </source>
</evidence>
<dbReference type="RefSeq" id="YP_007005406.1">
    <property type="nucleotide sequence ID" value="NC_019509.1"/>
</dbReference>
<sequence length="124" mass="13848">MEKSRRQVGKDKADPLAYTSRLRSRRCAGKLTIAFFVKTTRPRSGIIFFRGGAVPRMNEGKTMNTYDLTTKNVPAFEVVENGPDSTDYVVATVKGETAARLRASSFQDRNGYLGYGYVIRQVAE</sequence>
<name>G1CSS4_9CAUD</name>
<dbReference type="EMBL" id="JF912400">
    <property type="protein sequence ID" value="AEM24804.1"/>
    <property type="molecule type" value="Genomic_DNA"/>
</dbReference>
<organism evidence="1 2">
    <name type="scientific">Cronobacter phage ESP2949-1</name>
    <dbReference type="NCBI Taxonomy" id="2920894"/>
    <lineage>
        <taxon>Viruses</taxon>
        <taxon>Duplodnaviria</taxon>
        <taxon>Heunggongvirae</taxon>
        <taxon>Uroviricota</taxon>
        <taxon>Caudoviricetes</taxon>
        <taxon>Drexlerviridae</taxon>
        <taxon>Kyungwonvirus</taxon>
        <taxon>Kyungwonvirus Esp29491</taxon>
    </lineage>
</organism>
<proteinExistence type="predicted"/>
<dbReference type="KEGG" id="vg:14011095"/>